<keyword evidence="3 4" id="KW-0687">Ribonucleoprotein</keyword>
<comment type="function">
    <text evidence="4">Component of the ribosome.</text>
</comment>
<reference evidence="7" key="3">
    <citation type="submission" date="2019-06" db="EMBL/GenBank/DDBJ databases">
        <authorList>
            <person name="Poynton C."/>
            <person name="Hasenbein S."/>
            <person name="Benoit J.B."/>
            <person name="Sepulveda M.S."/>
            <person name="Poelchau M.F."/>
            <person name="Murali S.C."/>
            <person name="Chen S."/>
            <person name="Glastad K.M."/>
            <person name="Werren J.H."/>
            <person name="Vineis J.H."/>
            <person name="Bowen J.L."/>
            <person name="Friedrich M."/>
            <person name="Jones J."/>
            <person name="Robertson H.M."/>
            <person name="Feyereisen R."/>
            <person name="Mechler-Hickson A."/>
            <person name="Mathers N."/>
            <person name="Lee C.E."/>
            <person name="Colbourne J.K."/>
            <person name="Biales A."/>
            <person name="Johnston J.S."/>
            <person name="Wellborn G.A."/>
            <person name="Rosendale A.J."/>
            <person name="Cridge A.G."/>
            <person name="Munoz-Torres M.C."/>
            <person name="Bain P.A."/>
            <person name="Manny A.R."/>
            <person name="Major K.M."/>
            <person name="Lambert F.N."/>
            <person name="Vulpe C.D."/>
            <person name="Tuck P."/>
            <person name="Blalock B.J."/>
            <person name="Lin Y.-Y."/>
            <person name="Smith M.E."/>
            <person name="Ochoa-Acuna H."/>
            <person name="Chen M.-J.M."/>
            <person name="Childers C.P."/>
            <person name="Qu J."/>
            <person name="Dugan S."/>
            <person name="Lee S.L."/>
            <person name="Chao H."/>
            <person name="Dinh H."/>
            <person name="Han Y."/>
            <person name="Doddapaneni H."/>
            <person name="Worley K.C."/>
            <person name="Muzny D.M."/>
            <person name="Gibbs R.A."/>
            <person name="Richards S."/>
        </authorList>
    </citation>
    <scope>NUCLEOTIDE SEQUENCE</scope>
    <source>
        <strain evidence="7">HAZT.00-mixed</strain>
        <tissue evidence="7">Whole organism</tissue>
    </source>
</reference>
<feature type="domain" description="Ribosomal protein eL8/eL30/eS12/Gadd45" evidence="6">
    <location>
        <begin position="173"/>
        <end position="259"/>
    </location>
</feature>
<evidence type="ECO:0000256" key="5">
    <source>
        <dbReference type="SAM" id="MobiDB-lite"/>
    </source>
</evidence>
<sequence>PAKGKKIPKGKKVAPTPAALIDAAGGSSAKKAQKEEKERVVNPLFEKRPRNTSKRKWRQVLRCQRNSNMIDQLFFHSLSGCCAAKRDWAKRDLTRFTKWPRYITLQRQKALLLQRLKVPPPVYQFNKRQTLDSHQAREVLALLNKYKPETKLAAKLRLKKQAEEQAAGKDVISKKKPLVVQQGINKVTTLVEQKKAKLVVIAHDVDPIEIVLFLPALCRKMGVPYCILKSKARLGTVVRRKTCTAVALTEVESADKNNLAKLIDVIKSHYNDRFDDIRRSWGGGALSRKALARKQKLEKAKAKETKKAEKAALLA</sequence>
<proteinExistence type="inferred from homology"/>
<dbReference type="PRINTS" id="PR00882">
    <property type="entry name" value="RIBOSOMALL7A"/>
</dbReference>
<evidence type="ECO:0000256" key="1">
    <source>
        <dbReference type="ARBA" id="ARBA00007337"/>
    </source>
</evidence>
<dbReference type="GO" id="GO:0022625">
    <property type="term" value="C:cytosolic large ribosomal subunit"/>
    <property type="evidence" value="ECO:0007669"/>
    <property type="project" value="UniProtKB-UniRule"/>
</dbReference>
<comment type="similarity">
    <text evidence="1 4">Belongs to the eukaryotic ribosomal protein eL8 family.</text>
</comment>
<gene>
    <name evidence="7" type="ORF">HAZT_HAZT004211</name>
</gene>
<dbReference type="InterPro" id="IPR018492">
    <property type="entry name" value="Ribosomal_eL8/Nhp2"/>
</dbReference>
<protein>
    <recommendedName>
        <fullName evidence="4">60S ribosomal protein L7a</fullName>
    </recommendedName>
</protein>
<organism evidence="7">
    <name type="scientific">Hyalella azteca</name>
    <name type="common">Amphipod</name>
    <dbReference type="NCBI Taxonomy" id="294128"/>
    <lineage>
        <taxon>Eukaryota</taxon>
        <taxon>Metazoa</taxon>
        <taxon>Ecdysozoa</taxon>
        <taxon>Arthropoda</taxon>
        <taxon>Crustacea</taxon>
        <taxon>Multicrustacea</taxon>
        <taxon>Malacostraca</taxon>
        <taxon>Eumalacostraca</taxon>
        <taxon>Peracarida</taxon>
        <taxon>Amphipoda</taxon>
        <taxon>Senticaudata</taxon>
        <taxon>Talitrida</taxon>
        <taxon>Talitroidea</taxon>
        <taxon>Hyalellidae</taxon>
        <taxon>Hyalella</taxon>
    </lineage>
</organism>
<feature type="compositionally biased region" description="Basic residues" evidence="5">
    <location>
        <begin position="1"/>
        <end position="12"/>
    </location>
</feature>
<name>A0A6A0H872_HYAAZ</name>
<feature type="non-terminal residue" evidence="7">
    <location>
        <position position="1"/>
    </location>
</feature>
<dbReference type="SUPFAM" id="SSF55315">
    <property type="entry name" value="L30e-like"/>
    <property type="match status" value="1"/>
</dbReference>
<dbReference type="InterPro" id="IPR001921">
    <property type="entry name" value="Ribosomal_eL8_euk"/>
</dbReference>
<dbReference type="GO" id="GO:0042254">
    <property type="term" value="P:ribosome biogenesis"/>
    <property type="evidence" value="ECO:0007669"/>
    <property type="project" value="InterPro"/>
</dbReference>
<dbReference type="InterPro" id="IPR050257">
    <property type="entry name" value="eL8/uL1-like"/>
</dbReference>
<comment type="caution">
    <text evidence="7">The sequence shown here is derived from an EMBL/GenBank/DDBJ whole genome shotgun (WGS) entry which is preliminary data.</text>
</comment>
<dbReference type="Proteomes" id="UP000711488">
    <property type="component" value="Unassembled WGS sequence"/>
</dbReference>
<evidence type="ECO:0000256" key="4">
    <source>
        <dbReference type="RuleBase" id="RU367042"/>
    </source>
</evidence>
<feature type="region of interest" description="Disordered" evidence="5">
    <location>
        <begin position="1"/>
        <end position="39"/>
    </location>
</feature>
<dbReference type="FunFam" id="3.30.1330.30:FF:000003">
    <property type="entry name" value="60S ribosomal protein L7a"/>
    <property type="match status" value="1"/>
</dbReference>
<dbReference type="Gene3D" id="3.30.1330.30">
    <property type="match status" value="1"/>
</dbReference>
<evidence type="ECO:0000256" key="3">
    <source>
        <dbReference type="ARBA" id="ARBA00023274"/>
    </source>
</evidence>
<dbReference type="PRINTS" id="PR00881">
    <property type="entry name" value="L7ARS6FAMILY"/>
</dbReference>
<dbReference type="InterPro" id="IPR004038">
    <property type="entry name" value="Ribosomal_eL8/eL30/eS12/Gad45"/>
</dbReference>
<dbReference type="PROSITE" id="PS01082">
    <property type="entry name" value="RIBOSOMAL_L7AE"/>
    <property type="match status" value="1"/>
</dbReference>
<dbReference type="Pfam" id="PF01248">
    <property type="entry name" value="Ribosomal_L7Ae"/>
    <property type="match status" value="1"/>
</dbReference>
<evidence type="ECO:0000256" key="2">
    <source>
        <dbReference type="ARBA" id="ARBA00022980"/>
    </source>
</evidence>
<reference evidence="7" key="1">
    <citation type="submission" date="2014-08" db="EMBL/GenBank/DDBJ databases">
        <authorList>
            <person name="Murali S."/>
            <person name="Richards S."/>
            <person name="Bandaranaike D."/>
            <person name="Bellair M."/>
            <person name="Blankenburg K."/>
            <person name="Chao H."/>
            <person name="Dinh H."/>
            <person name="Doddapaneni H."/>
            <person name="Dugan-Rocha S."/>
            <person name="Elkadiri S."/>
            <person name="Gnanaolivu R."/>
            <person name="Hughes D."/>
            <person name="Lee S."/>
            <person name="Li M."/>
            <person name="Ming W."/>
            <person name="Munidasa M."/>
            <person name="Muniz J."/>
            <person name="Nguyen L."/>
            <person name="Osuji N."/>
            <person name="Pu L.-L."/>
            <person name="Puazo M."/>
            <person name="Skinner E."/>
            <person name="Qu C."/>
            <person name="Quiroz J."/>
            <person name="Raj R."/>
            <person name="Weissenberger G."/>
            <person name="Xin Y."/>
            <person name="Zou X."/>
            <person name="Han Y."/>
            <person name="Worley K."/>
            <person name="Muzny D."/>
            <person name="Gibbs R."/>
        </authorList>
    </citation>
    <scope>NUCLEOTIDE SEQUENCE</scope>
    <source>
        <strain evidence="7">HAZT.00-mixed</strain>
        <tissue evidence="7">Whole organism</tissue>
    </source>
</reference>
<dbReference type="OrthoDB" id="29563at2759"/>
<dbReference type="PANTHER" id="PTHR23105">
    <property type="entry name" value="RIBOSOMAL PROTEIN L7AE FAMILY MEMBER"/>
    <property type="match status" value="1"/>
</dbReference>
<dbReference type="EMBL" id="JQDR03005827">
    <property type="protein sequence ID" value="KAA0201142.1"/>
    <property type="molecule type" value="Genomic_DNA"/>
</dbReference>
<dbReference type="AlphaFoldDB" id="A0A6A0H872"/>
<dbReference type="GO" id="GO:0003723">
    <property type="term" value="F:RNA binding"/>
    <property type="evidence" value="ECO:0007669"/>
    <property type="project" value="UniProtKB-UniRule"/>
</dbReference>
<accession>A0A6A0H872</accession>
<dbReference type="InterPro" id="IPR004037">
    <property type="entry name" value="Ribosomal_eL8-like_CS"/>
</dbReference>
<evidence type="ECO:0000313" key="7">
    <source>
        <dbReference type="EMBL" id="KAA0201142.1"/>
    </source>
</evidence>
<evidence type="ECO:0000259" key="6">
    <source>
        <dbReference type="Pfam" id="PF01248"/>
    </source>
</evidence>
<reference evidence="7" key="2">
    <citation type="journal article" date="2018" name="Environ. Sci. Technol.">
        <title>The Toxicogenome of Hyalella azteca: A Model for Sediment Ecotoxicology and Evolutionary Toxicology.</title>
        <authorList>
            <person name="Poynton H.C."/>
            <person name="Hasenbein S."/>
            <person name="Benoit J.B."/>
            <person name="Sepulveda M.S."/>
            <person name="Poelchau M.F."/>
            <person name="Hughes D.S.T."/>
            <person name="Murali S.C."/>
            <person name="Chen S."/>
            <person name="Glastad K.M."/>
            <person name="Goodisman M.A.D."/>
            <person name="Werren J.H."/>
            <person name="Vineis J.H."/>
            <person name="Bowen J.L."/>
            <person name="Friedrich M."/>
            <person name="Jones J."/>
            <person name="Robertson H.M."/>
            <person name="Feyereisen R."/>
            <person name="Mechler-Hickson A."/>
            <person name="Mathers N."/>
            <person name="Lee C.E."/>
            <person name="Colbourne J.K."/>
            <person name="Biales A."/>
            <person name="Johnston J.S."/>
            <person name="Wellborn G.A."/>
            <person name="Rosendale A.J."/>
            <person name="Cridge A.G."/>
            <person name="Munoz-Torres M.C."/>
            <person name="Bain P.A."/>
            <person name="Manny A.R."/>
            <person name="Major K.M."/>
            <person name="Lambert F.N."/>
            <person name="Vulpe C.D."/>
            <person name="Tuck P."/>
            <person name="Blalock B.J."/>
            <person name="Lin Y.Y."/>
            <person name="Smith M.E."/>
            <person name="Ochoa-Acuna H."/>
            <person name="Chen M.M."/>
            <person name="Childers C.P."/>
            <person name="Qu J."/>
            <person name="Dugan S."/>
            <person name="Lee S.L."/>
            <person name="Chao H."/>
            <person name="Dinh H."/>
            <person name="Han Y."/>
            <person name="Doddapaneni H."/>
            <person name="Worley K.C."/>
            <person name="Muzny D.M."/>
            <person name="Gibbs R.A."/>
            <person name="Richards S."/>
        </authorList>
    </citation>
    <scope>NUCLEOTIDE SEQUENCE</scope>
    <source>
        <strain evidence="7">HAZT.00-mixed</strain>
        <tissue evidence="7">Whole organism</tissue>
    </source>
</reference>
<dbReference type="InterPro" id="IPR029064">
    <property type="entry name" value="Ribosomal_eL30-like_sf"/>
</dbReference>
<keyword evidence="2 4" id="KW-0689">Ribosomal protein</keyword>